<dbReference type="AlphaFoldDB" id="A0A090YKL4"/>
<protein>
    <submittedName>
        <fullName evidence="1">Uncharacterized protein</fullName>
    </submittedName>
</protein>
<sequence length="140" mass="16551">MNEFDEYIKSILDYSELNDLEHDELFLEIYDHLNSLKEEYIAQGMSEKEEYVRILVHFDIPDDVLYERVTRSERSTNIFRDNYLNFEKILIRQQAESLHENVVDPVTGEADYLFVIQDSEEVDAVMKEIVHIADGLSSVR</sequence>
<accession>A0A090YKL4</accession>
<organism evidence="1 2">
    <name type="scientific">Bacillus clarus</name>
    <dbReference type="NCBI Taxonomy" id="2338372"/>
    <lineage>
        <taxon>Bacteria</taxon>
        <taxon>Bacillati</taxon>
        <taxon>Bacillota</taxon>
        <taxon>Bacilli</taxon>
        <taxon>Bacillales</taxon>
        <taxon>Bacillaceae</taxon>
        <taxon>Bacillus</taxon>
        <taxon>Bacillus cereus group</taxon>
    </lineage>
</organism>
<evidence type="ECO:0000313" key="1">
    <source>
        <dbReference type="EMBL" id="KFM98756.1"/>
    </source>
</evidence>
<proteinExistence type="predicted"/>
<dbReference type="EMBL" id="JMQC01000008">
    <property type="protein sequence ID" value="KFM98756.1"/>
    <property type="molecule type" value="Genomic_DNA"/>
</dbReference>
<gene>
    <name evidence="1" type="ORF">DJ93_106</name>
</gene>
<dbReference type="Proteomes" id="UP000029389">
    <property type="component" value="Unassembled WGS sequence"/>
</dbReference>
<comment type="caution">
    <text evidence="1">The sequence shown here is derived from an EMBL/GenBank/DDBJ whole genome shotgun (WGS) entry which is preliminary data.</text>
</comment>
<evidence type="ECO:0000313" key="2">
    <source>
        <dbReference type="Proteomes" id="UP000029389"/>
    </source>
</evidence>
<dbReference type="RefSeq" id="WP_052109495.1">
    <property type="nucleotide sequence ID" value="NZ_JMQC01000008.1"/>
</dbReference>
<dbReference type="PATRIC" id="fig|1405.8.peg.268"/>
<reference evidence="1 2" key="1">
    <citation type="submission" date="2014-04" db="EMBL/GenBank/DDBJ databases">
        <authorList>
            <person name="Bishop-Lilly K.A."/>
            <person name="Broomall S.M."/>
            <person name="Chain P.S."/>
            <person name="Chertkov O."/>
            <person name="Coyne S.R."/>
            <person name="Daligault H.E."/>
            <person name="Davenport K.W."/>
            <person name="Erkkila T."/>
            <person name="Frey K.G."/>
            <person name="Gibbons H.S."/>
            <person name="Gu W."/>
            <person name="Jaissle J."/>
            <person name="Johnson S.L."/>
            <person name="Koroleva G.I."/>
            <person name="Ladner J.T."/>
            <person name="Lo C.-C."/>
            <person name="Minogue T.D."/>
            <person name="Munk C."/>
            <person name="Palacios G.F."/>
            <person name="Redden C.L."/>
            <person name="Rosenzweig C.N."/>
            <person name="Scholz M.B."/>
            <person name="Teshima H."/>
            <person name="Xu Y."/>
        </authorList>
    </citation>
    <scope>NUCLEOTIDE SEQUENCE [LARGE SCALE GENOMIC DNA]</scope>
    <source>
        <strain evidence="1 2">BHP</strain>
    </source>
</reference>
<name>A0A090YKL4_9BACI</name>